<reference evidence="1 2" key="2">
    <citation type="submission" date="2018-11" db="EMBL/GenBank/DDBJ databases">
        <authorList>
            <consortium name="Pathogen Informatics"/>
        </authorList>
    </citation>
    <scope>NUCLEOTIDE SEQUENCE [LARGE SCALE GENOMIC DNA]</scope>
    <source>
        <strain evidence="1 2">Costa Rica</strain>
    </source>
</reference>
<protein>
    <submittedName>
        <fullName evidence="3">BHLH domain-containing protein</fullName>
    </submittedName>
</protein>
<keyword evidence="2" id="KW-1185">Reference proteome</keyword>
<dbReference type="AlphaFoldDB" id="A0A0R3PTU5"/>
<accession>A0A0R3PTU5</accession>
<gene>
    <name evidence="1" type="ORF">ACOC_LOCUS9246</name>
</gene>
<dbReference type="EMBL" id="UYYA01004267">
    <property type="protein sequence ID" value="VDM60831.1"/>
    <property type="molecule type" value="Genomic_DNA"/>
</dbReference>
<dbReference type="Proteomes" id="UP000267027">
    <property type="component" value="Unassembled WGS sequence"/>
</dbReference>
<evidence type="ECO:0000313" key="3">
    <source>
        <dbReference type="WBParaSite" id="ACOC_0000924501-mRNA-1"/>
    </source>
</evidence>
<proteinExistence type="predicted"/>
<evidence type="ECO:0000313" key="2">
    <source>
        <dbReference type="Proteomes" id="UP000267027"/>
    </source>
</evidence>
<sequence length="105" mass="11934">MLDSTKSDAMFRCKDDETRGVGDLPSMIDSEQLDKLKAVRARRIRVLQQIETIGECIKLVVDVLLAEVRRFSGIREMLMAEMRCLSTIQQQDGNLPHEEKKVKAG</sequence>
<evidence type="ECO:0000313" key="1">
    <source>
        <dbReference type="EMBL" id="VDM60831.1"/>
    </source>
</evidence>
<name>A0A0R3PTU5_ANGCS</name>
<dbReference type="WBParaSite" id="ACOC_0000924501-mRNA-1">
    <property type="protein sequence ID" value="ACOC_0000924501-mRNA-1"/>
    <property type="gene ID" value="ACOC_0000924501"/>
</dbReference>
<reference evidence="3" key="1">
    <citation type="submission" date="2017-02" db="UniProtKB">
        <authorList>
            <consortium name="WormBaseParasite"/>
        </authorList>
    </citation>
    <scope>IDENTIFICATION</scope>
</reference>
<organism evidence="3">
    <name type="scientific">Angiostrongylus costaricensis</name>
    <name type="common">Nematode worm</name>
    <dbReference type="NCBI Taxonomy" id="334426"/>
    <lineage>
        <taxon>Eukaryota</taxon>
        <taxon>Metazoa</taxon>
        <taxon>Ecdysozoa</taxon>
        <taxon>Nematoda</taxon>
        <taxon>Chromadorea</taxon>
        <taxon>Rhabditida</taxon>
        <taxon>Rhabditina</taxon>
        <taxon>Rhabditomorpha</taxon>
        <taxon>Strongyloidea</taxon>
        <taxon>Metastrongylidae</taxon>
        <taxon>Angiostrongylus</taxon>
    </lineage>
</organism>